<sequence length="260" mass="29490">MPTRYPEEDLTVALGVIRTRRPEVHKTAAGTGRQLILSFVDENRGGRFNEEGAEPKFAEFARQAAPLLRHGIFGKLRTCIHECAWKAKDLRSNRKKNQQRLMLASSGFSDELAADLVALMWQNSVDILDREDDDEVNLNQFKSLRLYSKIIFVPELVMLGFHENILSSLDESSEHLMNKEILNLSPTEESLAFLEFDLPTGNTSSTRLDSSFEFVNLLDYEVFQDVSVEFGGNFHISLGIEPSYARNGVFSRHMAENGSW</sequence>
<dbReference type="Proteomes" id="UP001158576">
    <property type="component" value="Chromosome XSR"/>
</dbReference>
<accession>A0ABN7SCF3</accession>
<dbReference type="EMBL" id="OU015569">
    <property type="protein sequence ID" value="CAG5097956.1"/>
    <property type="molecule type" value="Genomic_DNA"/>
</dbReference>
<protein>
    <submittedName>
        <fullName evidence="1">Oidioi.mRNA.OKI2018_I69.XSR.g15307.t2.cds</fullName>
    </submittedName>
</protein>
<proteinExistence type="predicted"/>
<evidence type="ECO:0000313" key="1">
    <source>
        <dbReference type="EMBL" id="CAG5097956.1"/>
    </source>
</evidence>
<evidence type="ECO:0000313" key="2">
    <source>
        <dbReference type="Proteomes" id="UP001158576"/>
    </source>
</evidence>
<keyword evidence="2" id="KW-1185">Reference proteome</keyword>
<reference evidence="1 2" key="1">
    <citation type="submission" date="2021-04" db="EMBL/GenBank/DDBJ databases">
        <authorList>
            <person name="Bliznina A."/>
        </authorList>
    </citation>
    <scope>NUCLEOTIDE SEQUENCE [LARGE SCALE GENOMIC DNA]</scope>
</reference>
<organism evidence="1 2">
    <name type="scientific">Oikopleura dioica</name>
    <name type="common">Tunicate</name>
    <dbReference type="NCBI Taxonomy" id="34765"/>
    <lineage>
        <taxon>Eukaryota</taxon>
        <taxon>Metazoa</taxon>
        <taxon>Chordata</taxon>
        <taxon>Tunicata</taxon>
        <taxon>Appendicularia</taxon>
        <taxon>Copelata</taxon>
        <taxon>Oikopleuridae</taxon>
        <taxon>Oikopleura</taxon>
    </lineage>
</organism>
<name>A0ABN7SCF3_OIKDI</name>
<gene>
    <name evidence="1" type="ORF">OKIOD_LOCUS6865</name>
</gene>